<name>A0A2A6CRK0_PRIPA</name>
<proteinExistence type="predicted"/>
<accession>A0A2A6CRK0</accession>
<dbReference type="Proteomes" id="UP000005239">
    <property type="component" value="Unassembled WGS sequence"/>
</dbReference>
<protein>
    <submittedName>
        <fullName evidence="1">Ankyrin repeat-containing protein</fullName>
    </submittedName>
</protein>
<keyword evidence="2" id="KW-1185">Reference proteome</keyword>
<reference evidence="1" key="2">
    <citation type="submission" date="2022-06" db="UniProtKB">
        <authorList>
            <consortium name="EnsemblMetazoa"/>
        </authorList>
    </citation>
    <scope>IDENTIFICATION</scope>
    <source>
        <strain evidence="1">PS312</strain>
    </source>
</reference>
<sequence>MPIRVISKVYNCIYWYSPCGNDYHCMIEVLLNADRLQTGMISEYLRRGTDYSIFDKISREAVRDRPSAYIAPKGSKIQERLDMVVAHDTTVRAEKDGGLWLKGERAVLKNIYDDIPKLIDKQTVPWLRHLLQMIFEGQPKKVYKRMRTMANLLQHKGGFKENSEKEIYQHIANTLLEAGTNSELGYSYVHVLAAQGTHQKTCSEEEHKRCLTLQLVLGPLSEESLQKALSLKAREWRNRTPVHFAAATGQPCQLDALQKFRPDCTTPDDHGSTPIVYAVIRDNLFMMRMLSWYGADMMQTCDKLGHTVLDWQNVTGKFPLGKTCKDFIQTRNEAFERTLKHWMGEITSAVVVKKGLSEVHTLDCRQPSDQMIEKIPINKDMVNISHWIGHTNKTVHFKLRPNVLNEDRSSMFLIIIPFTYRSSDFKCSADHPDIVRRTLYYMEDDEKMRPIQFIPTPPFMHVKDPLSTRAPLQKALVPLLVQPNTGTFWAYKIPSDVFSNECLWVTLSLDLVKVDYVLRDNLRLLIQVVSLQQRQ</sequence>
<dbReference type="OrthoDB" id="71307at2759"/>
<evidence type="ECO:0000313" key="1">
    <source>
        <dbReference type="EnsemblMetazoa" id="PPA14234.1"/>
    </source>
</evidence>
<organism evidence="1 2">
    <name type="scientific">Pristionchus pacificus</name>
    <name type="common">Parasitic nematode worm</name>
    <dbReference type="NCBI Taxonomy" id="54126"/>
    <lineage>
        <taxon>Eukaryota</taxon>
        <taxon>Metazoa</taxon>
        <taxon>Ecdysozoa</taxon>
        <taxon>Nematoda</taxon>
        <taxon>Chromadorea</taxon>
        <taxon>Rhabditida</taxon>
        <taxon>Rhabditina</taxon>
        <taxon>Diplogasteromorpha</taxon>
        <taxon>Diplogasteroidea</taxon>
        <taxon>Neodiplogasteridae</taxon>
        <taxon>Pristionchus</taxon>
    </lineage>
</organism>
<dbReference type="SUPFAM" id="SSF48403">
    <property type="entry name" value="Ankyrin repeat"/>
    <property type="match status" value="1"/>
</dbReference>
<dbReference type="Gene3D" id="1.25.40.20">
    <property type="entry name" value="Ankyrin repeat-containing domain"/>
    <property type="match status" value="1"/>
</dbReference>
<reference evidence="2" key="1">
    <citation type="journal article" date="2008" name="Nat. Genet.">
        <title>The Pristionchus pacificus genome provides a unique perspective on nematode lifestyle and parasitism.</title>
        <authorList>
            <person name="Dieterich C."/>
            <person name="Clifton S.W."/>
            <person name="Schuster L.N."/>
            <person name="Chinwalla A."/>
            <person name="Delehaunty K."/>
            <person name="Dinkelacker I."/>
            <person name="Fulton L."/>
            <person name="Fulton R."/>
            <person name="Godfrey J."/>
            <person name="Minx P."/>
            <person name="Mitreva M."/>
            <person name="Roeseler W."/>
            <person name="Tian H."/>
            <person name="Witte H."/>
            <person name="Yang S.P."/>
            <person name="Wilson R.K."/>
            <person name="Sommer R.J."/>
        </authorList>
    </citation>
    <scope>NUCLEOTIDE SEQUENCE [LARGE SCALE GENOMIC DNA]</scope>
    <source>
        <strain evidence="2">PS312</strain>
    </source>
</reference>
<accession>A0A8R1UDB8</accession>
<dbReference type="AlphaFoldDB" id="A0A2A6CRK0"/>
<dbReference type="EnsemblMetazoa" id="PPA14234.1">
    <property type="protein sequence ID" value="PPA14234.1"/>
    <property type="gene ID" value="WBGene00103788"/>
</dbReference>
<dbReference type="InterPro" id="IPR036770">
    <property type="entry name" value="Ankyrin_rpt-contain_sf"/>
</dbReference>
<evidence type="ECO:0000313" key="2">
    <source>
        <dbReference type="Proteomes" id="UP000005239"/>
    </source>
</evidence>
<gene>
    <name evidence="1" type="primary">WBGene00103788</name>
</gene>